<dbReference type="GO" id="GO:0008146">
    <property type="term" value="F:sulfotransferase activity"/>
    <property type="evidence" value="ECO:0007669"/>
    <property type="project" value="InterPro"/>
</dbReference>
<dbReference type="InterPro" id="IPR000863">
    <property type="entry name" value="Sulfotransferase_dom"/>
</dbReference>
<dbReference type="KEGG" id="nvi:100122858"/>
<dbReference type="PANTHER" id="PTHR11783">
    <property type="entry name" value="SULFOTRANSFERASE SULT"/>
    <property type="match status" value="1"/>
</dbReference>
<sequence length="325" mass="37920">MDSELDQILCECLSEDVPIKCINYKGLFVPDTYPVIADSVENFEVRDDDIWVCSFPKTGTTWAQEMVWNIANDLNFEQAAREPLPERFPFLEFTGTTTTGWVSIRNPMGRQFPNIFAKSVENAARLPSPRFLKTHMPYHLLPRQLRTRDKKCKIIYITRNPKDTCVSYYHHYKMLEAYCSTFENFCKLFLGDKVYYAPFWDHVIGFWSRKEDKNILLLKYEDMKADLPSVIRKTANFLGKNLSDEKVKTLEEHLSFRKMKDNPSVNLGLAVHTINTKKIFGQNFTAEGEFIRKGESGQWKTSMSQDTIKQFDDWTARNLKDLPSK</sequence>
<dbReference type="FunCoup" id="A0A7M7G8L8">
    <property type="interactions" value="30"/>
</dbReference>
<dbReference type="InParanoid" id="A0A7M7G8L8"/>
<dbReference type="SMR" id="A0A7M7G8L8"/>
<proteinExistence type="inferred from homology"/>
<dbReference type="AlphaFoldDB" id="A0A7M7G8L8"/>
<reference evidence="4" key="1">
    <citation type="submission" date="2021-01" db="UniProtKB">
        <authorList>
            <consortium name="EnsemblMetazoa"/>
        </authorList>
    </citation>
    <scope>IDENTIFICATION</scope>
</reference>
<evidence type="ECO:0000256" key="2">
    <source>
        <dbReference type="ARBA" id="ARBA00022679"/>
    </source>
</evidence>
<protein>
    <recommendedName>
        <fullName evidence="3">Sulfotransferase domain-containing protein</fullName>
    </recommendedName>
</protein>
<dbReference type="Gene3D" id="3.40.50.300">
    <property type="entry name" value="P-loop containing nucleotide triphosphate hydrolases"/>
    <property type="match status" value="1"/>
</dbReference>
<evidence type="ECO:0000256" key="1">
    <source>
        <dbReference type="ARBA" id="ARBA00005771"/>
    </source>
</evidence>
<dbReference type="OMA" id="MEEPDMV"/>
<dbReference type="SUPFAM" id="SSF52540">
    <property type="entry name" value="P-loop containing nucleoside triphosphate hydrolases"/>
    <property type="match status" value="1"/>
</dbReference>
<organism evidence="4 5">
    <name type="scientific">Nasonia vitripennis</name>
    <name type="common">Parasitic wasp</name>
    <dbReference type="NCBI Taxonomy" id="7425"/>
    <lineage>
        <taxon>Eukaryota</taxon>
        <taxon>Metazoa</taxon>
        <taxon>Ecdysozoa</taxon>
        <taxon>Arthropoda</taxon>
        <taxon>Hexapoda</taxon>
        <taxon>Insecta</taxon>
        <taxon>Pterygota</taxon>
        <taxon>Neoptera</taxon>
        <taxon>Endopterygota</taxon>
        <taxon>Hymenoptera</taxon>
        <taxon>Apocrita</taxon>
        <taxon>Proctotrupomorpha</taxon>
        <taxon>Chalcidoidea</taxon>
        <taxon>Pteromalidae</taxon>
        <taxon>Pteromalinae</taxon>
        <taxon>Nasonia</taxon>
    </lineage>
</organism>
<name>A0A7M7G8L8_NASVI</name>
<accession>A0A7M7G8L8</accession>
<dbReference type="OrthoDB" id="205623at2759"/>
<evidence type="ECO:0000313" key="5">
    <source>
        <dbReference type="Proteomes" id="UP000002358"/>
    </source>
</evidence>
<feature type="domain" description="Sulfotransferase" evidence="3">
    <location>
        <begin position="47"/>
        <end position="322"/>
    </location>
</feature>
<dbReference type="Pfam" id="PF00685">
    <property type="entry name" value="Sulfotransfer_1"/>
    <property type="match status" value="1"/>
</dbReference>
<dbReference type="InterPro" id="IPR027417">
    <property type="entry name" value="P-loop_NTPase"/>
</dbReference>
<dbReference type="Proteomes" id="UP000002358">
    <property type="component" value="Chromosome 5"/>
</dbReference>
<keyword evidence="5" id="KW-1185">Reference proteome</keyword>
<gene>
    <name evidence="4" type="primary">100122858</name>
</gene>
<dbReference type="EnsemblMetazoa" id="XM_001606415">
    <property type="protein sequence ID" value="XP_001606465"/>
    <property type="gene ID" value="LOC100122858"/>
</dbReference>
<evidence type="ECO:0000259" key="3">
    <source>
        <dbReference type="Pfam" id="PF00685"/>
    </source>
</evidence>
<evidence type="ECO:0000313" key="4">
    <source>
        <dbReference type="EnsemblMetazoa" id="XP_001606465"/>
    </source>
</evidence>
<comment type="similarity">
    <text evidence="1">Belongs to the sulfotransferase 1 family.</text>
</comment>
<keyword evidence="2" id="KW-0808">Transferase</keyword>